<accession>A0A3D9XTV5</accession>
<evidence type="ECO:0000313" key="3">
    <source>
        <dbReference type="EMBL" id="REF71642.1"/>
    </source>
</evidence>
<keyword evidence="2" id="KW-1133">Transmembrane helix</keyword>
<evidence type="ECO:0000313" key="5">
    <source>
        <dbReference type="Proteomes" id="UP000256794"/>
    </source>
</evidence>
<evidence type="ECO:0000256" key="1">
    <source>
        <dbReference type="SAM" id="MobiDB-lite"/>
    </source>
</evidence>
<dbReference type="InterPro" id="IPR021273">
    <property type="entry name" value="DUF2852"/>
</dbReference>
<proteinExistence type="predicted"/>
<evidence type="ECO:0000313" key="6">
    <source>
        <dbReference type="Proteomes" id="UP000256941"/>
    </source>
</evidence>
<sequence>MNTDIAPRPSVLDRVGAVLAGIRDWLDERGKGAWIAAMILAFIACWPLGLAILGYMIWSKRMFSCRHRHHHHRHGRSHGLGYAAPTGNTAFDAYREETLKRLEDEHREFLDFLQKLREAKDKAEFDQFIQSRKEPDEPPAPRIEPQA</sequence>
<dbReference type="OrthoDB" id="9806878at2"/>
<dbReference type="eggNOG" id="ENOG5031HJW">
    <property type="taxonomic scope" value="Bacteria"/>
</dbReference>
<feature type="transmembrane region" description="Helical" evidence="2">
    <location>
        <begin position="33"/>
        <end position="58"/>
    </location>
</feature>
<comment type="caution">
    <text evidence="3">The sequence shown here is derived from an EMBL/GenBank/DDBJ whole genome shotgun (WGS) entry which is preliminary data.</text>
</comment>
<keyword evidence="5" id="KW-1185">Reference proteome</keyword>
<dbReference type="EMBL" id="QUMX01000011">
    <property type="protein sequence ID" value="REG47558.1"/>
    <property type="molecule type" value="Genomic_DNA"/>
</dbReference>
<dbReference type="AlphaFoldDB" id="A0A099FIA1"/>
<keyword evidence="2" id="KW-0472">Membrane</keyword>
<gene>
    <name evidence="4" type="ORF">ATH84_101134</name>
    <name evidence="3" type="ORF">BDD41_0098</name>
</gene>
<feature type="compositionally biased region" description="Basic and acidic residues" evidence="1">
    <location>
        <begin position="124"/>
        <end position="136"/>
    </location>
</feature>
<protein>
    <submittedName>
        <fullName evidence="3">Uncharacterized protein DUF2852</fullName>
    </submittedName>
</protein>
<dbReference type="EMBL" id="QTUJ01000001">
    <property type="protein sequence ID" value="REF71642.1"/>
    <property type="molecule type" value="Genomic_DNA"/>
</dbReference>
<keyword evidence="2" id="KW-0812">Transmembrane</keyword>
<evidence type="ECO:0000256" key="2">
    <source>
        <dbReference type="SAM" id="Phobius"/>
    </source>
</evidence>
<evidence type="ECO:0000313" key="4">
    <source>
        <dbReference type="EMBL" id="REG47558.1"/>
    </source>
</evidence>
<reference evidence="5 6" key="1">
    <citation type="submission" date="2018-08" db="EMBL/GenBank/DDBJ databases">
        <title>Genomic Encyclopedia of Archaeal and Bacterial Type Strains, Phase II (KMG-II): from individual species to whole genera.</title>
        <authorList>
            <person name="Goeker M."/>
        </authorList>
    </citation>
    <scope>NUCLEOTIDE SEQUENCE [LARGE SCALE GENOMIC DNA]</scope>
    <source>
        <strain evidence="3 6">DSM 17099</strain>
        <strain evidence="4 5">DSM 582</strain>
    </source>
</reference>
<organism evidence="3 6">
    <name type="scientific">Paracoccus versutus</name>
    <name type="common">Thiobacillus versutus</name>
    <dbReference type="NCBI Taxonomy" id="34007"/>
    <lineage>
        <taxon>Bacteria</taxon>
        <taxon>Pseudomonadati</taxon>
        <taxon>Pseudomonadota</taxon>
        <taxon>Alphaproteobacteria</taxon>
        <taxon>Rhodobacterales</taxon>
        <taxon>Paracoccaceae</taxon>
        <taxon>Paracoccus</taxon>
    </lineage>
</organism>
<feature type="compositionally biased region" description="Pro residues" evidence="1">
    <location>
        <begin position="138"/>
        <end position="147"/>
    </location>
</feature>
<name>A0A099FIA1_PARVE</name>
<feature type="region of interest" description="Disordered" evidence="1">
    <location>
        <begin position="124"/>
        <end position="147"/>
    </location>
</feature>
<dbReference type="RefSeq" id="WP_036756180.1">
    <property type="nucleotide sequence ID" value="NZ_CP035287.1"/>
</dbReference>
<dbReference type="Pfam" id="PF11014">
    <property type="entry name" value="DUF2852"/>
    <property type="match status" value="1"/>
</dbReference>
<dbReference type="Proteomes" id="UP000256794">
    <property type="component" value="Unassembled WGS sequence"/>
</dbReference>
<accession>A0A099FIA1</accession>
<dbReference type="Proteomes" id="UP000256941">
    <property type="component" value="Unassembled WGS sequence"/>
</dbReference>